<dbReference type="AlphaFoldDB" id="A0A6A5HBP8"/>
<evidence type="ECO:0000313" key="1">
    <source>
        <dbReference type="EMBL" id="KAF1764597.1"/>
    </source>
</evidence>
<protein>
    <recommendedName>
        <fullName evidence="3">F-box domain-containing protein</fullName>
    </recommendedName>
</protein>
<dbReference type="PANTHER" id="PTHR21503:SF8">
    <property type="entry name" value="F-BOX ASSOCIATED DOMAIN-CONTAINING PROTEIN-RELATED"/>
    <property type="match status" value="1"/>
</dbReference>
<organism evidence="1 2">
    <name type="scientific">Caenorhabditis remanei</name>
    <name type="common">Caenorhabditis vulgaris</name>
    <dbReference type="NCBI Taxonomy" id="31234"/>
    <lineage>
        <taxon>Eukaryota</taxon>
        <taxon>Metazoa</taxon>
        <taxon>Ecdysozoa</taxon>
        <taxon>Nematoda</taxon>
        <taxon>Chromadorea</taxon>
        <taxon>Rhabditida</taxon>
        <taxon>Rhabditina</taxon>
        <taxon>Rhabditomorpha</taxon>
        <taxon>Rhabditoidea</taxon>
        <taxon>Rhabditidae</taxon>
        <taxon>Peloderinae</taxon>
        <taxon>Caenorhabditis</taxon>
    </lineage>
</organism>
<dbReference type="RefSeq" id="XP_053588945.1">
    <property type="nucleotide sequence ID" value="XM_053724751.1"/>
</dbReference>
<comment type="caution">
    <text evidence="1">The sequence shown here is derived from an EMBL/GenBank/DDBJ whole genome shotgun (WGS) entry which is preliminary data.</text>
</comment>
<dbReference type="GeneID" id="9798767"/>
<name>A0A6A5HBP8_CAERE</name>
<dbReference type="EMBL" id="WUAV01000002">
    <property type="protein sequence ID" value="KAF1764597.1"/>
    <property type="molecule type" value="Genomic_DNA"/>
</dbReference>
<dbReference type="CTD" id="9798767"/>
<sequence length="371" mass="43552">MEGKTPQIKPLRLLRLPYLVLRKILVDADCVDISLLSRRCCNMVRSMNIKAESLIIRHRDNRHGFTLKFNEDAIINWWFEDAAISEFYSVEFDWVHKIGGMEFATKVNANNEMRSLYDSRLNPSDGCADYETAIQTFTNVLQKAFHVDITGYHMDRRGVMDFPAFFLNRVVQQEVKYFKFGPSDGEYGDEYDAECLDWMLSHLSIGTKMIVEKGVLPEEIRMDGNHCLQLNCSMNWFTAQHLRNARFQELTITYSFYKLKSSDIVQLVYNWLHSTERTTRYFDMSYRIRHEHEYDDSEIPAMQMTKFDETRDLNDFVPTPLHDLLRGGNLSDEDYSNLVDFQRADGLEATALWFEEGLLNGRVIFSVWHEK</sequence>
<dbReference type="Proteomes" id="UP000483820">
    <property type="component" value="Chromosome II"/>
</dbReference>
<evidence type="ECO:0008006" key="3">
    <source>
        <dbReference type="Google" id="ProtNLM"/>
    </source>
</evidence>
<gene>
    <name evidence="1" type="ORF">GCK72_004546</name>
</gene>
<dbReference type="KEGG" id="crq:GCK72_004546"/>
<reference evidence="1 2" key="1">
    <citation type="submission" date="2019-12" db="EMBL/GenBank/DDBJ databases">
        <title>Chromosome-level assembly of the Caenorhabditis remanei genome.</title>
        <authorList>
            <person name="Teterina A.A."/>
            <person name="Willis J.H."/>
            <person name="Phillips P.C."/>
        </authorList>
    </citation>
    <scope>NUCLEOTIDE SEQUENCE [LARGE SCALE GENOMIC DNA]</scope>
    <source>
        <strain evidence="1 2">PX506</strain>
        <tissue evidence="1">Whole organism</tissue>
    </source>
</reference>
<dbReference type="PANTHER" id="PTHR21503">
    <property type="entry name" value="F-BOX-CONTAINING HYPOTHETICAL PROTEIN C.ELEGANS"/>
    <property type="match status" value="1"/>
</dbReference>
<proteinExistence type="predicted"/>
<evidence type="ECO:0000313" key="2">
    <source>
        <dbReference type="Proteomes" id="UP000483820"/>
    </source>
</evidence>
<accession>A0A6A5HBP8</accession>